<reference evidence="2 3" key="1">
    <citation type="submission" date="2019-05" db="EMBL/GenBank/DDBJ databases">
        <title>Another draft genome of Portunus trituberculatus and its Hox gene families provides insights of decapod evolution.</title>
        <authorList>
            <person name="Jeong J.-H."/>
            <person name="Song I."/>
            <person name="Kim S."/>
            <person name="Choi T."/>
            <person name="Kim D."/>
            <person name="Ryu S."/>
            <person name="Kim W."/>
        </authorList>
    </citation>
    <scope>NUCLEOTIDE SEQUENCE [LARGE SCALE GENOMIC DNA]</scope>
    <source>
        <tissue evidence="2">Muscle</tissue>
    </source>
</reference>
<evidence type="ECO:0000256" key="1">
    <source>
        <dbReference type="SAM" id="MobiDB-lite"/>
    </source>
</evidence>
<feature type="region of interest" description="Disordered" evidence="1">
    <location>
        <begin position="1"/>
        <end position="50"/>
    </location>
</feature>
<evidence type="ECO:0000313" key="2">
    <source>
        <dbReference type="EMBL" id="MPD02483.1"/>
    </source>
</evidence>
<feature type="compositionally biased region" description="Gly residues" evidence="1">
    <location>
        <begin position="21"/>
        <end position="38"/>
    </location>
</feature>
<sequence>MMGMGGWDDTASKQQVASVRVGGGRDGGGCGGSSGGGSRKPKWSGPSGGLAWVAQTWGSCPLGHHQDLNCEW</sequence>
<evidence type="ECO:0000313" key="3">
    <source>
        <dbReference type="Proteomes" id="UP000324222"/>
    </source>
</evidence>
<gene>
    <name evidence="2" type="ORF">E2C01_098070</name>
</gene>
<organism evidence="2 3">
    <name type="scientific">Portunus trituberculatus</name>
    <name type="common">Swimming crab</name>
    <name type="synonym">Neptunus trituberculatus</name>
    <dbReference type="NCBI Taxonomy" id="210409"/>
    <lineage>
        <taxon>Eukaryota</taxon>
        <taxon>Metazoa</taxon>
        <taxon>Ecdysozoa</taxon>
        <taxon>Arthropoda</taxon>
        <taxon>Crustacea</taxon>
        <taxon>Multicrustacea</taxon>
        <taxon>Malacostraca</taxon>
        <taxon>Eumalacostraca</taxon>
        <taxon>Eucarida</taxon>
        <taxon>Decapoda</taxon>
        <taxon>Pleocyemata</taxon>
        <taxon>Brachyura</taxon>
        <taxon>Eubrachyura</taxon>
        <taxon>Portunoidea</taxon>
        <taxon>Portunidae</taxon>
        <taxon>Portuninae</taxon>
        <taxon>Portunus</taxon>
    </lineage>
</organism>
<accession>A0A5B7K213</accession>
<dbReference type="Proteomes" id="UP000324222">
    <property type="component" value="Unassembled WGS sequence"/>
</dbReference>
<name>A0A5B7K213_PORTR</name>
<keyword evidence="3" id="KW-1185">Reference proteome</keyword>
<proteinExistence type="predicted"/>
<dbReference type="EMBL" id="VSRR010131633">
    <property type="protein sequence ID" value="MPD02483.1"/>
    <property type="molecule type" value="Genomic_DNA"/>
</dbReference>
<protein>
    <submittedName>
        <fullName evidence="2">Uncharacterized protein</fullName>
    </submittedName>
</protein>
<dbReference type="AlphaFoldDB" id="A0A5B7K213"/>
<comment type="caution">
    <text evidence="2">The sequence shown here is derived from an EMBL/GenBank/DDBJ whole genome shotgun (WGS) entry which is preliminary data.</text>
</comment>